<dbReference type="PANTHER" id="PTHR23407">
    <property type="entry name" value="ATPASE INHIBITOR/5-FORMYLTETRAHYDROFOLATE CYCLO-LIGASE"/>
    <property type="match status" value="1"/>
</dbReference>
<keyword evidence="2 4" id="KW-0547">Nucleotide-binding</keyword>
<feature type="binding site" evidence="4">
    <location>
        <begin position="128"/>
        <end position="136"/>
    </location>
    <ligand>
        <name>ATP</name>
        <dbReference type="ChEBI" id="CHEBI:30616"/>
    </ligand>
</feature>
<sequence length="186" mass="21182">MKDKKELRQVVRALKSKLDDTQKRQEALAVFQSIETLQAFRSAKHILLYYSLPDELPTHEIVDKWSHVKTIYLPRVNGDELDLLKYDRQHMGKGAMGITEPIGDELVDPSIIDLVIVPAVALDKHCNRCGRGRGYYDRLLPLCTHARYIAVGLDCQFFDNIPVDPHDIKMDGVVTASHLAFAKPRF</sequence>
<dbReference type="Pfam" id="PF01812">
    <property type="entry name" value="5-FTHF_cyc-lig"/>
    <property type="match status" value="1"/>
</dbReference>
<dbReference type="GO" id="GO:0009396">
    <property type="term" value="P:folic acid-containing compound biosynthetic process"/>
    <property type="evidence" value="ECO:0007669"/>
    <property type="project" value="TreeGrafter"/>
</dbReference>
<comment type="cofactor">
    <cofactor evidence="5">
        <name>Mg(2+)</name>
        <dbReference type="ChEBI" id="CHEBI:18420"/>
    </cofactor>
</comment>
<name>A0A6L5XD48_9BACT</name>
<keyword evidence="3 4" id="KW-0067">ATP-binding</keyword>
<evidence type="ECO:0000256" key="2">
    <source>
        <dbReference type="ARBA" id="ARBA00022741"/>
    </source>
</evidence>
<keyword evidence="7" id="KW-1185">Reference proteome</keyword>
<dbReference type="Gene3D" id="3.40.50.10420">
    <property type="entry name" value="NagB/RpiA/CoA transferase-like"/>
    <property type="match status" value="1"/>
</dbReference>
<dbReference type="InterPro" id="IPR002698">
    <property type="entry name" value="FTHF_cligase"/>
</dbReference>
<dbReference type="NCBIfam" id="TIGR02727">
    <property type="entry name" value="MTHFS_bact"/>
    <property type="match status" value="1"/>
</dbReference>
<comment type="catalytic activity">
    <reaction evidence="5">
        <text>(6S)-5-formyl-5,6,7,8-tetrahydrofolate + ATP = (6R)-5,10-methenyltetrahydrofolate + ADP + phosphate</text>
        <dbReference type="Rhea" id="RHEA:10488"/>
        <dbReference type="ChEBI" id="CHEBI:30616"/>
        <dbReference type="ChEBI" id="CHEBI:43474"/>
        <dbReference type="ChEBI" id="CHEBI:57455"/>
        <dbReference type="ChEBI" id="CHEBI:57457"/>
        <dbReference type="ChEBI" id="CHEBI:456216"/>
        <dbReference type="EC" id="6.3.3.2"/>
    </reaction>
</comment>
<accession>A0A6L5XD48</accession>
<reference evidence="6 7" key="1">
    <citation type="submission" date="2019-08" db="EMBL/GenBank/DDBJ databases">
        <title>In-depth cultivation of the pig gut microbiome towards novel bacterial diversity and tailored functional studies.</title>
        <authorList>
            <person name="Wylensek D."/>
            <person name="Hitch T.C.A."/>
            <person name="Clavel T."/>
        </authorList>
    </citation>
    <scope>NUCLEOTIDE SEQUENCE [LARGE SCALE GENOMIC DNA]</scope>
    <source>
        <strain evidence="6 7">Oil-RF-744-WCA-WT-10</strain>
    </source>
</reference>
<keyword evidence="5" id="KW-0460">Magnesium</keyword>
<evidence type="ECO:0000313" key="7">
    <source>
        <dbReference type="Proteomes" id="UP000483362"/>
    </source>
</evidence>
<dbReference type="RefSeq" id="WP_154326600.1">
    <property type="nucleotide sequence ID" value="NZ_CP045696.1"/>
</dbReference>
<proteinExistence type="inferred from homology"/>
<dbReference type="PANTHER" id="PTHR23407:SF1">
    <property type="entry name" value="5-FORMYLTETRAHYDROFOLATE CYCLO-LIGASE"/>
    <property type="match status" value="1"/>
</dbReference>
<dbReference type="PIRSF" id="PIRSF006806">
    <property type="entry name" value="FTHF_cligase"/>
    <property type="match status" value="1"/>
</dbReference>
<evidence type="ECO:0000256" key="5">
    <source>
        <dbReference type="RuleBase" id="RU361279"/>
    </source>
</evidence>
<dbReference type="GO" id="GO:0030272">
    <property type="term" value="F:5-formyltetrahydrofolate cyclo-ligase activity"/>
    <property type="evidence" value="ECO:0007669"/>
    <property type="project" value="UniProtKB-EC"/>
</dbReference>
<dbReference type="InterPro" id="IPR024185">
    <property type="entry name" value="FTHF_cligase-like_sf"/>
</dbReference>
<dbReference type="GO" id="GO:0046872">
    <property type="term" value="F:metal ion binding"/>
    <property type="evidence" value="ECO:0007669"/>
    <property type="project" value="UniProtKB-KW"/>
</dbReference>
<dbReference type="GO" id="GO:0035999">
    <property type="term" value="P:tetrahydrofolate interconversion"/>
    <property type="evidence" value="ECO:0007669"/>
    <property type="project" value="TreeGrafter"/>
</dbReference>
<dbReference type="AlphaFoldDB" id="A0A6L5XD48"/>
<evidence type="ECO:0000256" key="1">
    <source>
        <dbReference type="ARBA" id="ARBA00010638"/>
    </source>
</evidence>
<evidence type="ECO:0000256" key="3">
    <source>
        <dbReference type="ARBA" id="ARBA00022840"/>
    </source>
</evidence>
<dbReference type="Proteomes" id="UP000483362">
    <property type="component" value="Unassembled WGS sequence"/>
</dbReference>
<feature type="binding site" evidence="4">
    <location>
        <begin position="4"/>
        <end position="8"/>
    </location>
    <ligand>
        <name>ATP</name>
        <dbReference type="ChEBI" id="CHEBI:30616"/>
    </ligand>
</feature>
<dbReference type="EMBL" id="VULT01000006">
    <property type="protein sequence ID" value="MSS17148.1"/>
    <property type="molecule type" value="Genomic_DNA"/>
</dbReference>
<comment type="caution">
    <text evidence="6">The sequence shown here is derived from an EMBL/GenBank/DDBJ whole genome shotgun (WGS) entry which is preliminary data.</text>
</comment>
<evidence type="ECO:0000313" key="6">
    <source>
        <dbReference type="EMBL" id="MSS17148.1"/>
    </source>
</evidence>
<dbReference type="GO" id="GO:0005524">
    <property type="term" value="F:ATP binding"/>
    <property type="evidence" value="ECO:0007669"/>
    <property type="project" value="UniProtKB-KW"/>
</dbReference>
<dbReference type="InterPro" id="IPR037171">
    <property type="entry name" value="NagB/RpiA_transferase-like"/>
</dbReference>
<gene>
    <name evidence="6" type="ORF">FYJ29_05130</name>
</gene>
<dbReference type="SUPFAM" id="SSF100950">
    <property type="entry name" value="NagB/RpiA/CoA transferase-like"/>
    <property type="match status" value="1"/>
</dbReference>
<protein>
    <recommendedName>
        <fullName evidence="5">5-formyltetrahydrofolate cyclo-ligase</fullName>
        <ecNumber evidence="5">6.3.3.2</ecNumber>
    </recommendedName>
</protein>
<evidence type="ECO:0000256" key="4">
    <source>
        <dbReference type="PIRSR" id="PIRSR006806-1"/>
    </source>
</evidence>
<dbReference type="EC" id="6.3.3.2" evidence="5"/>
<keyword evidence="5" id="KW-0479">Metal-binding</keyword>
<feature type="binding site" evidence="4">
    <location>
        <position position="55"/>
    </location>
    <ligand>
        <name>substrate</name>
    </ligand>
</feature>
<keyword evidence="6" id="KW-0436">Ligase</keyword>
<comment type="similarity">
    <text evidence="1 5">Belongs to the 5-formyltetrahydrofolate cyclo-ligase family.</text>
</comment>
<organism evidence="6 7">
    <name type="scientific">Sodaliphilus pleomorphus</name>
    <dbReference type="NCBI Taxonomy" id="2606626"/>
    <lineage>
        <taxon>Bacteria</taxon>
        <taxon>Pseudomonadati</taxon>
        <taxon>Bacteroidota</taxon>
        <taxon>Bacteroidia</taxon>
        <taxon>Bacteroidales</taxon>
        <taxon>Muribaculaceae</taxon>
        <taxon>Sodaliphilus</taxon>
    </lineage>
</organism>